<evidence type="ECO:0008006" key="3">
    <source>
        <dbReference type="Google" id="ProtNLM"/>
    </source>
</evidence>
<dbReference type="EMBL" id="QNUL01000019">
    <property type="protein sequence ID" value="REA58644.1"/>
    <property type="molecule type" value="Genomic_DNA"/>
</dbReference>
<proteinExistence type="predicted"/>
<organism evidence="1 2">
    <name type="scientific">Dyadobacter luteus</name>
    <dbReference type="NCBI Taxonomy" id="2259619"/>
    <lineage>
        <taxon>Bacteria</taxon>
        <taxon>Pseudomonadati</taxon>
        <taxon>Bacteroidota</taxon>
        <taxon>Cytophagia</taxon>
        <taxon>Cytophagales</taxon>
        <taxon>Spirosomataceae</taxon>
        <taxon>Dyadobacter</taxon>
    </lineage>
</organism>
<gene>
    <name evidence="1" type="ORF">DSL64_19965</name>
</gene>
<dbReference type="AlphaFoldDB" id="A0A3D8Y814"/>
<protein>
    <recommendedName>
        <fullName evidence="3">Bacterial surface antigen (D15) domain-containing protein</fullName>
    </recommendedName>
</protein>
<name>A0A3D8Y814_9BACT</name>
<reference evidence="1 2" key="1">
    <citation type="submission" date="2018-07" db="EMBL/GenBank/DDBJ databases">
        <title>Dyadobacter roseus sp. nov., isolated from rose rhizosphere soil.</title>
        <authorList>
            <person name="Chen L."/>
        </authorList>
    </citation>
    <scope>NUCLEOTIDE SEQUENCE [LARGE SCALE GENOMIC DNA]</scope>
    <source>
        <strain evidence="1 2">RS19</strain>
    </source>
</reference>
<evidence type="ECO:0000313" key="2">
    <source>
        <dbReference type="Proteomes" id="UP000256373"/>
    </source>
</evidence>
<comment type="caution">
    <text evidence="1">The sequence shown here is derived from an EMBL/GenBank/DDBJ whole genome shotgun (WGS) entry which is preliminary data.</text>
</comment>
<evidence type="ECO:0000313" key="1">
    <source>
        <dbReference type="EMBL" id="REA58644.1"/>
    </source>
</evidence>
<accession>A0A3D8Y814</accession>
<keyword evidence="2" id="KW-1185">Reference proteome</keyword>
<dbReference type="Proteomes" id="UP000256373">
    <property type="component" value="Unassembled WGS sequence"/>
</dbReference>
<sequence length="384" mass="43700">MAQDTAPVTYSMTEDSLVKQRFIDRYENVFMTKVPTRHMFKVGLEFYPLGRFEFGGSGMQAGWLTAGYEFKLTPSVSLGANIKTTGGWISSSGWRGNLAASFQGRWYFDMNRRIAEGRSANNFSGNYLAVIAANNWDNYYANRMKIGVEFGLQRRFLNNGILDFAAGVYYHDNPHSYTTGYRKINNFEISTRTTLGFAFGDWKRAGTMPVCDVFRCDDVVHSQWKVFWPTIKISHITSVSLGLAYERKLGNSPVSINTQISGDYLRMAFTSLFNSEVYKSNFSQFRSSVQARYYFLQKRSIRKGRGGNNLSGFYAGPAADYVYFHDSNYISKRHLGTGFTYGYQQTLFRNAFIDISGTQSWNLIRNQPGTKRMGSFKVGFGLTF</sequence>